<accession>L5KID5</accession>
<keyword evidence="3" id="KW-1185">Reference proteome</keyword>
<dbReference type="GO" id="GO:0005667">
    <property type="term" value="C:transcription regulator complex"/>
    <property type="evidence" value="ECO:0007669"/>
    <property type="project" value="TreeGrafter"/>
</dbReference>
<name>L5KID5_PTEAL</name>
<evidence type="ECO:0000256" key="1">
    <source>
        <dbReference type="SAM" id="MobiDB-lite"/>
    </source>
</evidence>
<dbReference type="AlphaFoldDB" id="L5KID5"/>
<feature type="region of interest" description="Disordered" evidence="1">
    <location>
        <begin position="75"/>
        <end position="94"/>
    </location>
</feature>
<gene>
    <name evidence="2" type="ORF">PAL_GLEAN10012999</name>
</gene>
<dbReference type="STRING" id="9402.L5KID5"/>
<feature type="region of interest" description="Disordered" evidence="1">
    <location>
        <begin position="14"/>
        <end position="50"/>
    </location>
</feature>
<dbReference type="GO" id="GO:0006357">
    <property type="term" value="P:regulation of transcription by RNA polymerase II"/>
    <property type="evidence" value="ECO:0007669"/>
    <property type="project" value="TreeGrafter"/>
</dbReference>
<evidence type="ECO:0000313" key="2">
    <source>
        <dbReference type="EMBL" id="ELK10526.1"/>
    </source>
</evidence>
<feature type="compositionally biased region" description="Basic and acidic residues" evidence="1">
    <location>
        <begin position="78"/>
        <end position="94"/>
    </location>
</feature>
<dbReference type="EMBL" id="KB030727">
    <property type="protein sequence ID" value="ELK10526.1"/>
    <property type="molecule type" value="Genomic_DNA"/>
</dbReference>
<sequence>MARALHIVMEQGCKRQREEEVDETMEQKMTEEQEGREKKEMEDRTSLEETKGQILKVHEKLSALQGEKHRLFLQLENVSHEEEKQKRKEQSDPT</sequence>
<protein>
    <submittedName>
        <fullName evidence="2">G protein pathway suppressor 2</fullName>
    </submittedName>
</protein>
<dbReference type="InterPro" id="IPR026094">
    <property type="entry name" value="GPS2"/>
</dbReference>
<evidence type="ECO:0000313" key="3">
    <source>
        <dbReference type="Proteomes" id="UP000010552"/>
    </source>
</evidence>
<feature type="compositionally biased region" description="Basic and acidic residues" evidence="1">
    <location>
        <begin position="25"/>
        <end position="50"/>
    </location>
</feature>
<dbReference type="GO" id="GO:0003712">
    <property type="term" value="F:transcription coregulator activity"/>
    <property type="evidence" value="ECO:0007669"/>
    <property type="project" value="TreeGrafter"/>
</dbReference>
<dbReference type="PANTHER" id="PTHR22654">
    <property type="entry name" value="G PROTEIN PATHWAY SUPPRESSOR 2"/>
    <property type="match status" value="1"/>
</dbReference>
<organism evidence="2 3">
    <name type="scientific">Pteropus alecto</name>
    <name type="common">Black flying fox</name>
    <dbReference type="NCBI Taxonomy" id="9402"/>
    <lineage>
        <taxon>Eukaryota</taxon>
        <taxon>Metazoa</taxon>
        <taxon>Chordata</taxon>
        <taxon>Craniata</taxon>
        <taxon>Vertebrata</taxon>
        <taxon>Euteleostomi</taxon>
        <taxon>Mammalia</taxon>
        <taxon>Eutheria</taxon>
        <taxon>Laurasiatheria</taxon>
        <taxon>Chiroptera</taxon>
        <taxon>Yinpterochiroptera</taxon>
        <taxon>Pteropodoidea</taxon>
        <taxon>Pteropodidae</taxon>
        <taxon>Pteropodinae</taxon>
        <taxon>Pteropus</taxon>
    </lineage>
</organism>
<dbReference type="Pfam" id="PF15991">
    <property type="entry name" value="G_path_suppress"/>
    <property type="match status" value="1"/>
</dbReference>
<dbReference type="PANTHER" id="PTHR22654:SF2">
    <property type="entry name" value="G PROTEIN PATHWAY SUPPRESSOR 2"/>
    <property type="match status" value="1"/>
</dbReference>
<proteinExistence type="predicted"/>
<reference evidence="3" key="1">
    <citation type="journal article" date="2013" name="Science">
        <title>Comparative analysis of bat genomes provides insight into the evolution of flight and immunity.</title>
        <authorList>
            <person name="Zhang G."/>
            <person name="Cowled C."/>
            <person name="Shi Z."/>
            <person name="Huang Z."/>
            <person name="Bishop-Lilly K.A."/>
            <person name="Fang X."/>
            <person name="Wynne J.W."/>
            <person name="Xiong Z."/>
            <person name="Baker M.L."/>
            <person name="Zhao W."/>
            <person name="Tachedjian M."/>
            <person name="Zhu Y."/>
            <person name="Zhou P."/>
            <person name="Jiang X."/>
            <person name="Ng J."/>
            <person name="Yang L."/>
            <person name="Wu L."/>
            <person name="Xiao J."/>
            <person name="Feng Y."/>
            <person name="Chen Y."/>
            <person name="Sun X."/>
            <person name="Zhang Y."/>
            <person name="Marsh G.A."/>
            <person name="Crameri G."/>
            <person name="Broder C.C."/>
            <person name="Frey K.G."/>
            <person name="Wang L.F."/>
            <person name="Wang J."/>
        </authorList>
    </citation>
    <scope>NUCLEOTIDE SEQUENCE [LARGE SCALE GENOMIC DNA]</scope>
</reference>
<dbReference type="Proteomes" id="UP000010552">
    <property type="component" value="Unassembled WGS sequence"/>
</dbReference>
<dbReference type="InParanoid" id="L5KID5"/>